<protein>
    <submittedName>
        <fullName evidence="2">Uncharacterized protein</fullName>
    </submittedName>
</protein>
<feature type="region of interest" description="Disordered" evidence="1">
    <location>
        <begin position="165"/>
        <end position="190"/>
    </location>
</feature>
<feature type="region of interest" description="Disordered" evidence="1">
    <location>
        <begin position="38"/>
        <end position="60"/>
    </location>
</feature>
<name>A0A4R5CDU3_9ACTN</name>
<keyword evidence="3" id="KW-1185">Reference proteome</keyword>
<dbReference type="Proteomes" id="UP000294513">
    <property type="component" value="Unassembled WGS sequence"/>
</dbReference>
<feature type="compositionally biased region" description="Polar residues" evidence="1">
    <location>
        <begin position="1"/>
        <end position="20"/>
    </location>
</feature>
<dbReference type="EMBL" id="SMKU01000002">
    <property type="protein sequence ID" value="TDD97705.1"/>
    <property type="molecule type" value="Genomic_DNA"/>
</dbReference>
<evidence type="ECO:0000313" key="3">
    <source>
        <dbReference type="Proteomes" id="UP000294513"/>
    </source>
</evidence>
<reference evidence="2 3" key="1">
    <citation type="submission" date="2019-03" db="EMBL/GenBank/DDBJ databases">
        <title>Draft genome sequences of novel Actinobacteria.</title>
        <authorList>
            <person name="Sahin N."/>
            <person name="Ay H."/>
            <person name="Saygin H."/>
        </authorList>
    </citation>
    <scope>NUCLEOTIDE SEQUENCE [LARGE SCALE GENOMIC DNA]</scope>
    <source>
        <strain evidence="2 3">H3C3</strain>
    </source>
</reference>
<feature type="compositionally biased region" description="Acidic residues" evidence="1">
    <location>
        <begin position="168"/>
        <end position="180"/>
    </location>
</feature>
<gene>
    <name evidence="2" type="ORF">E1298_01325</name>
</gene>
<proteinExistence type="predicted"/>
<dbReference type="RefSeq" id="WP_131888867.1">
    <property type="nucleotide sequence ID" value="NZ_SMKU01000002.1"/>
</dbReference>
<evidence type="ECO:0000313" key="2">
    <source>
        <dbReference type="EMBL" id="TDD97705.1"/>
    </source>
</evidence>
<dbReference type="AlphaFoldDB" id="A0A4R5CDU3"/>
<accession>A0A4R5CDU3</accession>
<evidence type="ECO:0000256" key="1">
    <source>
        <dbReference type="SAM" id="MobiDB-lite"/>
    </source>
</evidence>
<feature type="region of interest" description="Disordered" evidence="1">
    <location>
        <begin position="1"/>
        <end position="21"/>
    </location>
</feature>
<comment type="caution">
    <text evidence="2">The sequence shown here is derived from an EMBL/GenBank/DDBJ whole genome shotgun (WGS) entry which is preliminary data.</text>
</comment>
<feature type="compositionally biased region" description="Basic and acidic residues" evidence="1">
    <location>
        <begin position="181"/>
        <end position="190"/>
    </location>
</feature>
<sequence length="190" mass="21074">MTEASGSQQSALTAGESSLSVDDRQRLRAELYQLLLDLEATDSNVPRDPPKVPTSGRAPDVVYYSQRAGQLSPTALRLGLVHWAERSSKPSSDSLHELLFLLETRERASRKHGRGGHPARMRNVPVADGLAAEVEEKAGGEPLGGLVERLLRDWLAQRRLEDYLHASDEEDAPLTEDEVEEGRRAWRGEE</sequence>
<organism evidence="2 3">
    <name type="scientific">Actinomadura rubrisoli</name>
    <dbReference type="NCBI Taxonomy" id="2530368"/>
    <lineage>
        <taxon>Bacteria</taxon>
        <taxon>Bacillati</taxon>
        <taxon>Actinomycetota</taxon>
        <taxon>Actinomycetes</taxon>
        <taxon>Streptosporangiales</taxon>
        <taxon>Thermomonosporaceae</taxon>
        <taxon>Actinomadura</taxon>
    </lineage>
</organism>